<feature type="chain" id="PRO_5019413553" evidence="5">
    <location>
        <begin position="17"/>
        <end position="207"/>
    </location>
</feature>
<dbReference type="OrthoDB" id="10071059at2759"/>
<dbReference type="PROSITE" id="PS00233">
    <property type="entry name" value="CHIT_BIND_RR_1"/>
    <property type="match status" value="1"/>
</dbReference>
<dbReference type="PROSITE" id="PS51155">
    <property type="entry name" value="CHIT_BIND_RR_2"/>
    <property type="match status" value="1"/>
</dbReference>
<dbReference type="InterPro" id="IPR051217">
    <property type="entry name" value="Insect_Cuticle_Struc_Prot"/>
</dbReference>
<dbReference type="InterPro" id="IPR031311">
    <property type="entry name" value="CHIT_BIND_RR_consensus"/>
</dbReference>
<dbReference type="PANTHER" id="PTHR12236">
    <property type="entry name" value="STRUCTURAL CONTITUENT OF CUTICLE"/>
    <property type="match status" value="1"/>
</dbReference>
<dbReference type="Pfam" id="PF00379">
    <property type="entry name" value="Chitin_bind_4"/>
    <property type="match status" value="1"/>
</dbReference>
<evidence type="ECO:0000313" key="6">
    <source>
        <dbReference type="EMBL" id="AYA49933.1"/>
    </source>
</evidence>
<dbReference type="EMBL" id="MG601608">
    <property type="protein sequence ID" value="AYA49933.1"/>
    <property type="molecule type" value="mRNA"/>
</dbReference>
<keyword evidence="1 3" id="KW-0193">Cuticle</keyword>
<evidence type="ECO:0000256" key="3">
    <source>
        <dbReference type="PROSITE-ProRule" id="PRU00497"/>
    </source>
</evidence>
<organism evidence="6">
    <name type="scientific">Leptinotarsa decemlineata</name>
    <name type="common">Colorado potato beetle</name>
    <name type="synonym">Doryphora decemlineata</name>
    <dbReference type="NCBI Taxonomy" id="7539"/>
    <lineage>
        <taxon>Eukaryota</taxon>
        <taxon>Metazoa</taxon>
        <taxon>Ecdysozoa</taxon>
        <taxon>Arthropoda</taxon>
        <taxon>Hexapoda</taxon>
        <taxon>Insecta</taxon>
        <taxon>Pterygota</taxon>
        <taxon>Neoptera</taxon>
        <taxon>Endopterygota</taxon>
        <taxon>Coleoptera</taxon>
        <taxon>Polyphaga</taxon>
        <taxon>Cucujiformia</taxon>
        <taxon>Chrysomeloidea</taxon>
        <taxon>Chrysomelidae</taxon>
        <taxon>Chrysomelinae</taxon>
        <taxon>Doryphorini</taxon>
        <taxon>Leptinotarsa</taxon>
    </lineage>
</organism>
<name>A0A3S7SJR1_LEPDE</name>
<dbReference type="InterPro" id="IPR000618">
    <property type="entry name" value="Insect_cuticle"/>
</dbReference>
<reference evidence="6" key="1">
    <citation type="submission" date="2017-11" db="EMBL/GenBank/DDBJ databases">
        <authorList>
            <person name="Wang Y.-W."/>
            <person name="Wan P.-J."/>
            <person name="Li G.-Q."/>
        </authorList>
    </citation>
    <scope>NUCLEOTIDE SEQUENCE</scope>
</reference>
<dbReference type="GO" id="GO:0042302">
    <property type="term" value="F:structural constituent of cuticle"/>
    <property type="evidence" value="ECO:0007669"/>
    <property type="project" value="UniProtKB-UniRule"/>
</dbReference>
<evidence type="ECO:0000256" key="4">
    <source>
        <dbReference type="SAM" id="MobiDB-lite"/>
    </source>
</evidence>
<dbReference type="AlphaFoldDB" id="A0A3S7SJR1"/>
<evidence type="ECO:0000256" key="1">
    <source>
        <dbReference type="ARBA" id="ARBA00022460"/>
    </source>
</evidence>
<evidence type="ECO:0000256" key="5">
    <source>
        <dbReference type="SAM" id="SignalP"/>
    </source>
</evidence>
<sequence>MLKIFSLALLVAVANAGIIPAAPTQYSSPVQYAAAPVQYAAAPVQYAAAPVQYAPAPVQYASAPAYAKVAAPVQYAAAPAYAKVAAPVQYAAAPAYAKVAVNEDYDPNPQYKYGYDVQDGLTGDSKSQTEERQGDSVQGSYSLVDPDGHRRTVDYTADPVHGFNAVVRREPLHVQAKVAVPVAKVAYAAPAAYAAPNAYTQAYAVPH</sequence>
<accession>A0A3S7SJR1</accession>
<dbReference type="PRINTS" id="PR00947">
    <property type="entry name" value="CUTICLE"/>
</dbReference>
<dbReference type="PANTHER" id="PTHR12236:SF94">
    <property type="entry name" value="CCP84AA-RELATED"/>
    <property type="match status" value="1"/>
</dbReference>
<evidence type="ECO:0000256" key="2">
    <source>
        <dbReference type="ARBA" id="ARBA00022737"/>
    </source>
</evidence>
<dbReference type="GO" id="GO:0005615">
    <property type="term" value="C:extracellular space"/>
    <property type="evidence" value="ECO:0007669"/>
    <property type="project" value="TreeGrafter"/>
</dbReference>
<dbReference type="GO" id="GO:0031012">
    <property type="term" value="C:extracellular matrix"/>
    <property type="evidence" value="ECO:0007669"/>
    <property type="project" value="TreeGrafter"/>
</dbReference>
<protein>
    <submittedName>
        <fullName evidence="6">Cuticular protein 114</fullName>
    </submittedName>
</protein>
<feature type="signal peptide" evidence="5">
    <location>
        <begin position="1"/>
        <end position="16"/>
    </location>
</feature>
<proteinExistence type="evidence at transcript level"/>
<keyword evidence="2" id="KW-0677">Repeat</keyword>
<feature type="region of interest" description="Disordered" evidence="4">
    <location>
        <begin position="119"/>
        <end position="148"/>
    </location>
</feature>
<keyword evidence="5" id="KW-0732">Signal</keyword>